<dbReference type="HAMAP" id="MF_01365_B">
    <property type="entry name" value="Ribosomal_uL6_B"/>
    <property type="match status" value="1"/>
</dbReference>
<protein>
    <recommendedName>
        <fullName evidence="6">Large ribosomal subunit protein uL6c</fullName>
    </recommendedName>
</protein>
<dbReference type="GO" id="GO:0002181">
    <property type="term" value="P:cytoplasmic translation"/>
    <property type="evidence" value="ECO:0007669"/>
    <property type="project" value="TreeGrafter"/>
</dbReference>
<evidence type="ECO:0000256" key="5">
    <source>
        <dbReference type="ARBA" id="ARBA00023274"/>
    </source>
</evidence>
<evidence type="ECO:0000313" key="9">
    <source>
        <dbReference type="EMBL" id="AKP94690.1"/>
    </source>
</evidence>
<evidence type="ECO:0000256" key="4">
    <source>
        <dbReference type="ARBA" id="ARBA00022980"/>
    </source>
</evidence>
<dbReference type="FunFam" id="3.90.930.12:FF:000001">
    <property type="entry name" value="50S ribosomal protein L6"/>
    <property type="match status" value="1"/>
</dbReference>
<dbReference type="InterPro" id="IPR002358">
    <property type="entry name" value="Ribosomal_uL6_CS"/>
</dbReference>
<dbReference type="InterPro" id="IPR020040">
    <property type="entry name" value="Ribosomal_uL6_a/b-dom"/>
</dbReference>
<dbReference type="AlphaFoldDB" id="A0A0H4SQP0"/>
<evidence type="ECO:0000259" key="8">
    <source>
        <dbReference type="Pfam" id="PF00347"/>
    </source>
</evidence>
<evidence type="ECO:0000256" key="7">
    <source>
        <dbReference type="RuleBase" id="RU003869"/>
    </source>
</evidence>
<feature type="domain" description="Large ribosomal subunit protein uL6 alpha-beta" evidence="8">
    <location>
        <begin position="92"/>
        <end position="165"/>
    </location>
</feature>
<sequence>MSRIGRAPVKVPSKVTVSVDKDIIVKGPKGELSMPVSNQVGIDINTSDNIITFKALNNSPQAKKLHGTYRASVANMIKGVTDGFERKLELQGVGYRGQVQGKSLVLNVGYSHQITIPAPEGINLAVEANTKVTVNGIDKQLVGQVAANIRATRPPEPYKGKGVRYEGEYVRKKAGKTGK</sequence>
<geneLocation type="plastid" evidence="9"/>
<keyword evidence="3" id="KW-0694">RNA-binding</keyword>
<evidence type="ECO:0000256" key="2">
    <source>
        <dbReference type="ARBA" id="ARBA00022730"/>
    </source>
</evidence>
<organism evidence="9">
    <name type="scientific">Teleaulax amphioxeia</name>
    <dbReference type="NCBI Taxonomy" id="77931"/>
    <lineage>
        <taxon>Eukaryota</taxon>
        <taxon>Cryptophyceae</taxon>
        <taxon>Pyrenomonadales</taxon>
        <taxon>Geminigeraceae</taxon>
        <taxon>Teleaulax</taxon>
    </lineage>
</organism>
<gene>
    <name evidence="9" type="primary">rpl6</name>
    <name evidence="9" type="ORF">TampPt_p120</name>
</gene>
<dbReference type="Gene3D" id="3.90.930.12">
    <property type="entry name" value="Ribosomal protein L6, alpha-beta domain"/>
    <property type="match status" value="2"/>
</dbReference>
<dbReference type="PANTHER" id="PTHR11655:SF14">
    <property type="entry name" value="LARGE RIBOSOMAL SUBUNIT PROTEIN UL6M"/>
    <property type="match status" value="1"/>
</dbReference>
<dbReference type="SUPFAM" id="SSF56053">
    <property type="entry name" value="Ribosomal protein L6"/>
    <property type="match status" value="2"/>
</dbReference>
<dbReference type="PRINTS" id="PR00059">
    <property type="entry name" value="RIBOSOMALL6"/>
</dbReference>
<evidence type="ECO:0000256" key="3">
    <source>
        <dbReference type="ARBA" id="ARBA00022884"/>
    </source>
</evidence>
<dbReference type="GO" id="GO:0003735">
    <property type="term" value="F:structural constituent of ribosome"/>
    <property type="evidence" value="ECO:0007669"/>
    <property type="project" value="InterPro"/>
</dbReference>
<dbReference type="PROSITE" id="PS00525">
    <property type="entry name" value="RIBOSOMAL_L6_1"/>
    <property type="match status" value="1"/>
</dbReference>
<comment type="similarity">
    <text evidence="1 7">Belongs to the universal ribosomal protein uL6 family.</text>
</comment>
<name>A0A0H4SQP0_9CRYP</name>
<dbReference type="InterPro" id="IPR019906">
    <property type="entry name" value="Ribosomal_uL6_bac-type"/>
</dbReference>
<dbReference type="InterPro" id="IPR000702">
    <property type="entry name" value="Ribosomal_uL6-like"/>
</dbReference>
<reference evidence="9" key="1">
    <citation type="journal article" date="2015" name="PLoS ONE">
        <title>The Plastid Genome of the Cryptomonad Teleaulax amphioxeia.</title>
        <authorList>
            <person name="Kim J.I."/>
            <person name="Yoon H.S."/>
            <person name="Yi G."/>
            <person name="Kim H.S."/>
            <person name="Yih W."/>
            <person name="Shin W."/>
        </authorList>
    </citation>
    <scope>NUCLEOTIDE SEQUENCE</scope>
    <source>
        <strain evidence="9">HACCP-CR01</strain>
    </source>
</reference>
<accession>A0A0H4SQP0</accession>
<keyword evidence="5 7" id="KW-0687">Ribonucleoprotein</keyword>
<keyword evidence="2" id="KW-0699">rRNA-binding</keyword>
<dbReference type="InterPro" id="IPR036789">
    <property type="entry name" value="Ribosomal_uL6-like_a/b-dom_sf"/>
</dbReference>
<evidence type="ECO:0000256" key="1">
    <source>
        <dbReference type="ARBA" id="ARBA00009356"/>
    </source>
</evidence>
<dbReference type="Pfam" id="PF00347">
    <property type="entry name" value="Ribosomal_L6"/>
    <property type="match status" value="2"/>
</dbReference>
<dbReference type="PIRSF" id="PIRSF002162">
    <property type="entry name" value="Ribosomal_L6"/>
    <property type="match status" value="1"/>
</dbReference>
<dbReference type="GO" id="GO:0022625">
    <property type="term" value="C:cytosolic large ribosomal subunit"/>
    <property type="evidence" value="ECO:0007669"/>
    <property type="project" value="TreeGrafter"/>
</dbReference>
<feature type="domain" description="Large ribosomal subunit protein uL6 alpha-beta" evidence="8">
    <location>
        <begin position="11"/>
        <end position="83"/>
    </location>
</feature>
<dbReference type="RefSeq" id="YP_009159272.1">
    <property type="nucleotide sequence ID" value="NC_027589.1"/>
</dbReference>
<evidence type="ECO:0000256" key="6">
    <source>
        <dbReference type="ARBA" id="ARBA00069413"/>
    </source>
</evidence>
<dbReference type="PANTHER" id="PTHR11655">
    <property type="entry name" value="60S/50S RIBOSOMAL PROTEIN L6/L9"/>
    <property type="match status" value="1"/>
</dbReference>
<proteinExistence type="inferred from homology"/>
<dbReference type="FunFam" id="3.90.930.12:FF:000002">
    <property type="entry name" value="50S ribosomal protein L6"/>
    <property type="match status" value="1"/>
</dbReference>
<dbReference type="EMBL" id="KP899713">
    <property type="protein sequence ID" value="AKP94690.1"/>
    <property type="molecule type" value="Genomic_DNA"/>
</dbReference>
<dbReference type="NCBIfam" id="TIGR03654">
    <property type="entry name" value="L6_bact"/>
    <property type="match status" value="1"/>
</dbReference>
<dbReference type="GO" id="GO:0019843">
    <property type="term" value="F:rRNA binding"/>
    <property type="evidence" value="ECO:0007669"/>
    <property type="project" value="UniProtKB-KW"/>
</dbReference>
<dbReference type="GeneID" id="25077824"/>
<keyword evidence="4 7" id="KW-0689">Ribosomal protein</keyword>
<keyword evidence="9" id="KW-0934">Plastid</keyword>